<organism evidence="5 6">
    <name type="scientific">Varanus komodoensis</name>
    <name type="common">Komodo dragon</name>
    <dbReference type="NCBI Taxonomy" id="61221"/>
    <lineage>
        <taxon>Eukaryota</taxon>
        <taxon>Metazoa</taxon>
        <taxon>Chordata</taxon>
        <taxon>Craniata</taxon>
        <taxon>Vertebrata</taxon>
        <taxon>Euteleostomi</taxon>
        <taxon>Lepidosauria</taxon>
        <taxon>Squamata</taxon>
        <taxon>Bifurcata</taxon>
        <taxon>Unidentata</taxon>
        <taxon>Episquamata</taxon>
        <taxon>Toxicofera</taxon>
        <taxon>Anguimorpha</taxon>
        <taxon>Paleoanguimorpha</taxon>
        <taxon>Varanoidea</taxon>
        <taxon>Varanidae</taxon>
        <taxon>Varanus</taxon>
    </lineage>
</organism>
<dbReference type="Ensembl" id="ENSVKKT00000012659.1">
    <property type="protein sequence ID" value="ENSVKKP00000012365.1"/>
    <property type="gene ID" value="ENSVKKG00000008585.1"/>
</dbReference>
<evidence type="ECO:0000313" key="6">
    <source>
        <dbReference type="Proteomes" id="UP000694545"/>
    </source>
</evidence>
<dbReference type="GO" id="GO:0047045">
    <property type="term" value="F:testosterone dehydrogenase (NADP+) activity"/>
    <property type="evidence" value="ECO:0007669"/>
    <property type="project" value="TreeGrafter"/>
</dbReference>
<feature type="transmembrane region" description="Helical" evidence="4">
    <location>
        <begin position="160"/>
        <end position="181"/>
    </location>
</feature>
<dbReference type="OMA" id="GNMPIPN"/>
<proteinExistence type="predicted"/>
<reference evidence="5" key="2">
    <citation type="submission" date="2025-09" db="UniProtKB">
        <authorList>
            <consortium name="Ensembl"/>
        </authorList>
    </citation>
    <scope>IDENTIFICATION</scope>
</reference>
<dbReference type="SUPFAM" id="SSF51735">
    <property type="entry name" value="NAD(P)-binding Rossmann-fold domains"/>
    <property type="match status" value="1"/>
</dbReference>
<dbReference type="InterPro" id="IPR020904">
    <property type="entry name" value="Sc_DH/Rdtase_CS"/>
</dbReference>
<keyword evidence="2" id="KW-0443">Lipid metabolism</keyword>
<evidence type="ECO:0000256" key="2">
    <source>
        <dbReference type="ARBA" id="ARBA00022955"/>
    </source>
</evidence>
<dbReference type="PIRSF" id="PIRSF000126">
    <property type="entry name" value="11-beta-HSD1"/>
    <property type="match status" value="1"/>
</dbReference>
<dbReference type="Pfam" id="PF00106">
    <property type="entry name" value="adh_short"/>
    <property type="match status" value="2"/>
</dbReference>
<dbReference type="InterPro" id="IPR002347">
    <property type="entry name" value="SDR_fam"/>
</dbReference>
<evidence type="ECO:0000256" key="3">
    <source>
        <dbReference type="ARBA" id="ARBA00023002"/>
    </source>
</evidence>
<dbReference type="PANTHER" id="PTHR43899">
    <property type="entry name" value="RH59310P"/>
    <property type="match status" value="1"/>
</dbReference>
<keyword evidence="4" id="KW-0812">Transmembrane</keyword>
<sequence length="311" mass="35127">MGDFQPWLLTLLGGIVCLIFLVKCIQFLKYFLPHICSTLPKSFFQSMGEWAVITGAGDGIGRAYAFELAKRGLNIVLISRTLEKLQKVASGIEETTGRKTKIIQTDFTRTDIYDDIKESLQGLEIGVLVNNVGMLPDKLPCRFLNMPDNDQVRTMLQKGLILNISSAVGTFPCPLFAIYSASKAFVYTFSRALQMEYKPKGIIIQGVTPFAVATQMYMRKPSLTIKSAEEFCRESLEYVKFGDTTFGCLAHEILVILFLSRSPTMFNGTSPLKKIGVHCLFLYLYTNYYIKLQKQILWILLYHIEGKLRSS</sequence>
<evidence type="ECO:0000313" key="5">
    <source>
        <dbReference type="Ensembl" id="ENSVKKP00000012365.1"/>
    </source>
</evidence>
<dbReference type="PRINTS" id="PR00081">
    <property type="entry name" value="GDHRDH"/>
</dbReference>
<dbReference type="PROSITE" id="PS00061">
    <property type="entry name" value="ADH_SHORT"/>
    <property type="match status" value="1"/>
</dbReference>
<dbReference type="GO" id="GO:0006694">
    <property type="term" value="P:steroid biosynthetic process"/>
    <property type="evidence" value="ECO:0007669"/>
    <property type="project" value="UniProtKB-KW"/>
</dbReference>
<name>A0A8D2JK97_VARKO</name>
<dbReference type="InterPro" id="IPR051019">
    <property type="entry name" value="VLCFA-Steroid_DH"/>
</dbReference>
<keyword evidence="2" id="KW-0444">Lipid biosynthesis</keyword>
<keyword evidence="4" id="KW-0472">Membrane</keyword>
<keyword evidence="3" id="KW-0560">Oxidoreductase</keyword>
<dbReference type="GO" id="GO:0005783">
    <property type="term" value="C:endoplasmic reticulum"/>
    <property type="evidence" value="ECO:0007669"/>
    <property type="project" value="UniProtKB-SubCell"/>
</dbReference>
<protein>
    <submittedName>
        <fullName evidence="5">Hydroxysteroid 17-beta dehydrogenase 3</fullName>
    </submittedName>
</protein>
<dbReference type="CDD" id="cd05356">
    <property type="entry name" value="17beta-HSD1_like_SDR_c"/>
    <property type="match status" value="1"/>
</dbReference>
<reference evidence="5" key="1">
    <citation type="submission" date="2025-08" db="UniProtKB">
        <authorList>
            <consortium name="Ensembl"/>
        </authorList>
    </citation>
    <scope>IDENTIFICATION</scope>
</reference>
<keyword evidence="4" id="KW-1133">Transmembrane helix</keyword>
<feature type="transmembrane region" description="Helical" evidence="4">
    <location>
        <begin position="6"/>
        <end position="25"/>
    </location>
</feature>
<keyword evidence="2" id="KW-0752">Steroid biosynthesis</keyword>
<evidence type="ECO:0000256" key="4">
    <source>
        <dbReference type="SAM" id="Phobius"/>
    </source>
</evidence>
<dbReference type="PANTHER" id="PTHR43899:SF7">
    <property type="entry name" value="17-BETA-HYDROXYSTEROID DEHYDROGENASE TYPE 3"/>
    <property type="match status" value="1"/>
</dbReference>
<dbReference type="AlphaFoldDB" id="A0A8D2JK97"/>
<dbReference type="Gene3D" id="3.40.50.720">
    <property type="entry name" value="NAD(P)-binding Rossmann-like Domain"/>
    <property type="match status" value="2"/>
</dbReference>
<dbReference type="Proteomes" id="UP000694545">
    <property type="component" value="Unplaced"/>
</dbReference>
<dbReference type="InterPro" id="IPR036291">
    <property type="entry name" value="NAD(P)-bd_dom_sf"/>
</dbReference>
<evidence type="ECO:0000256" key="1">
    <source>
        <dbReference type="ARBA" id="ARBA00004240"/>
    </source>
</evidence>
<keyword evidence="6" id="KW-1185">Reference proteome</keyword>
<accession>A0A8D2JK97</accession>
<comment type="subcellular location">
    <subcellularLocation>
        <location evidence="1">Endoplasmic reticulum</location>
    </subcellularLocation>
</comment>